<dbReference type="Gene3D" id="3.40.50.1000">
    <property type="entry name" value="HAD superfamily/HAD-like"/>
    <property type="match status" value="1"/>
</dbReference>
<dbReference type="GO" id="GO:0008962">
    <property type="term" value="F:phosphatidylglycerophosphatase activity"/>
    <property type="evidence" value="ECO:0007669"/>
    <property type="project" value="InterPro"/>
</dbReference>
<dbReference type="Proteomes" id="UP000038830">
    <property type="component" value="Unassembled WGS sequence"/>
</dbReference>
<dbReference type="AlphaFoldDB" id="A0A0H5C0W5"/>
<accession>A0A0H5C0W5</accession>
<sequence>MLDVKKLPKDFFARPFNVGDCFDRGVHTVIGFGALNKKKKREYLRRMNVSATLNVFRLFIQPQLCLPHLTVSSFDRVPLPLPNNKVKAVVLDKDNCFAKAHDDKVWPAYEPYWEKLRAQFPDAQLLIVSNSAGTNDDIGHGQAKLLEERTGVPVLRHSTKKPGCHGEIMEYFIGKGVVSSPKEVAIVGDRLFTDMLMANMMGSYGVWVRDGVIRSESLICKIERFVYDRLISWNFTPPS</sequence>
<dbReference type="Pfam" id="PF09419">
    <property type="entry name" value="PGP_phosphatase"/>
    <property type="match status" value="1"/>
</dbReference>
<dbReference type="EMBL" id="CDQK01000001">
    <property type="protein sequence ID" value="CEP21082.1"/>
    <property type="molecule type" value="Genomic_DNA"/>
</dbReference>
<dbReference type="FunFam" id="3.40.50.1000:FF:000165">
    <property type="entry name" value="HAD superfamily phosphatase"/>
    <property type="match status" value="1"/>
</dbReference>
<dbReference type="InterPro" id="IPR010021">
    <property type="entry name" value="PGPP1/Gep4"/>
</dbReference>
<proteinExistence type="predicted"/>
<dbReference type="InterPro" id="IPR027706">
    <property type="entry name" value="PGP_Pase"/>
</dbReference>
<dbReference type="GO" id="GO:0032049">
    <property type="term" value="P:cardiolipin biosynthetic process"/>
    <property type="evidence" value="ECO:0007669"/>
    <property type="project" value="TreeGrafter"/>
</dbReference>
<dbReference type="NCBIfam" id="TIGR01668">
    <property type="entry name" value="YqeG_hyp_ppase"/>
    <property type="match status" value="1"/>
</dbReference>
<organism evidence="1 2">
    <name type="scientific">Cyberlindnera jadinii (strain ATCC 18201 / CBS 1600 / BCRC 20928 / JCM 3617 / NBRC 0987 / NRRL Y-1542)</name>
    <name type="common">Torula yeast</name>
    <name type="synonym">Candida utilis</name>
    <dbReference type="NCBI Taxonomy" id="983966"/>
    <lineage>
        <taxon>Eukaryota</taxon>
        <taxon>Fungi</taxon>
        <taxon>Dikarya</taxon>
        <taxon>Ascomycota</taxon>
        <taxon>Saccharomycotina</taxon>
        <taxon>Saccharomycetes</taxon>
        <taxon>Phaffomycetales</taxon>
        <taxon>Phaffomycetaceae</taxon>
        <taxon>Cyberlindnera</taxon>
    </lineage>
</organism>
<evidence type="ECO:0000313" key="1">
    <source>
        <dbReference type="EMBL" id="CEP21082.1"/>
    </source>
</evidence>
<gene>
    <name evidence="1" type="primary">GEP4</name>
    <name evidence="1" type="ORF">BN1211_1101</name>
</gene>
<evidence type="ECO:0000313" key="2">
    <source>
        <dbReference type="Proteomes" id="UP000038830"/>
    </source>
</evidence>
<dbReference type="InterPro" id="IPR023214">
    <property type="entry name" value="HAD_sf"/>
</dbReference>
<dbReference type="InterPro" id="IPR036412">
    <property type="entry name" value="HAD-like_sf"/>
</dbReference>
<dbReference type="PANTHER" id="PTHR19288">
    <property type="entry name" value="4-NITROPHENYLPHOSPHATASE-RELATED"/>
    <property type="match status" value="1"/>
</dbReference>
<protein>
    <submittedName>
        <fullName evidence="1">GEP4 protein</fullName>
    </submittedName>
</protein>
<reference evidence="2" key="1">
    <citation type="journal article" date="2015" name="J. Biotechnol.">
        <title>The structure of the Cyberlindnera jadinii genome and its relation to Candida utilis analyzed by the occurrence of single nucleotide polymorphisms.</title>
        <authorList>
            <person name="Rupp O."/>
            <person name="Brinkrolf K."/>
            <person name="Buerth C."/>
            <person name="Kunigo M."/>
            <person name="Schneider J."/>
            <person name="Jaenicke S."/>
            <person name="Goesmann A."/>
            <person name="Puehler A."/>
            <person name="Jaeger K.-E."/>
            <person name="Ernst J.F."/>
        </authorList>
    </citation>
    <scope>NUCLEOTIDE SEQUENCE [LARGE SCALE GENOMIC DNA]</scope>
    <source>
        <strain evidence="2">ATCC 18201 / CBS 1600 / BCRC 20928 / JCM 3617 / NBRC 0987 / NRRL Y-1542</strain>
    </source>
</reference>
<dbReference type="PANTHER" id="PTHR19288:SF25">
    <property type="entry name" value="PHOSPHATIDYLGLYCEROPHOSPHATASE GEP4, MITOCHONDRIAL"/>
    <property type="match status" value="1"/>
</dbReference>
<name>A0A0H5C0W5_CYBJN</name>
<dbReference type="SUPFAM" id="SSF56784">
    <property type="entry name" value="HAD-like"/>
    <property type="match status" value="1"/>
</dbReference>
<dbReference type="GO" id="GO:0005739">
    <property type="term" value="C:mitochondrion"/>
    <property type="evidence" value="ECO:0007669"/>
    <property type="project" value="TreeGrafter"/>
</dbReference>